<dbReference type="InterPro" id="IPR057967">
    <property type="entry name" value="T4_TMP"/>
</dbReference>
<dbReference type="KEGG" id="vg:9926146"/>
<accession>E5E4H8</accession>
<dbReference type="EMBL" id="GU911519">
    <property type="protein sequence ID" value="ADG36162.1"/>
    <property type="molecule type" value="Genomic_DNA"/>
</dbReference>
<dbReference type="RefSeq" id="YP_004009814.1">
    <property type="nucleotide sequence ID" value="NC_014661.1"/>
</dbReference>
<dbReference type="OrthoDB" id="11096at10239"/>
<feature type="region of interest" description="Disordered" evidence="1">
    <location>
        <begin position="573"/>
        <end position="597"/>
    </location>
</feature>
<dbReference type="Proteomes" id="UP000008730">
    <property type="component" value="Segment"/>
</dbReference>
<dbReference type="GeneID" id="9926146"/>
<keyword evidence="3" id="KW-1185">Reference proteome</keyword>
<feature type="region of interest" description="Disordered" evidence="1">
    <location>
        <begin position="1"/>
        <end position="53"/>
    </location>
</feature>
<evidence type="ECO:0000256" key="1">
    <source>
        <dbReference type="SAM" id="MobiDB-lite"/>
    </source>
</evidence>
<reference evidence="2 3" key="1">
    <citation type="journal article" date="2010" name="Virol. J.">
        <title>Genomes of the T4-related bacteriophages as windows on microbial genome evolution.</title>
        <authorList>
            <person name="Petrov V.M."/>
            <person name="Ratnayaka S."/>
            <person name="Nolan J.M."/>
            <person name="Miller E.S."/>
            <person name="Karam J.D."/>
        </authorList>
    </citation>
    <scope>NUCLEOTIDE SEQUENCE [LARGE SCALE GENOMIC DNA]</scope>
</reference>
<gene>
    <name evidence="2" type="primary">29</name>
    <name evidence="2" type="ORF">Acj61p197</name>
</gene>
<organism evidence="2 3">
    <name type="scientific">Acinetobacter phage Acj61</name>
    <dbReference type="NCBI Taxonomy" id="760732"/>
    <lineage>
        <taxon>Viruses</taxon>
        <taxon>Duplodnaviria</taxon>
        <taxon>Heunggongvirae</taxon>
        <taxon>Uroviricota</taxon>
        <taxon>Caudoviricetes</taxon>
        <taxon>Pantevenvirales</taxon>
        <taxon>Straboviridae</taxon>
        <taxon>Twarogvirinae</taxon>
        <taxon>Lasallevirus</taxon>
        <taxon>Lasallevirus Acj61</taxon>
        <taxon>Acinetobacter virus Acj61</taxon>
    </lineage>
</organism>
<feature type="compositionally biased region" description="Basic and acidic residues" evidence="1">
    <location>
        <begin position="386"/>
        <end position="410"/>
    </location>
</feature>
<protein>
    <submittedName>
        <fullName evidence="2">Gp29 baseplate hub subunit</fullName>
    </submittedName>
</protein>
<evidence type="ECO:0000313" key="2">
    <source>
        <dbReference type="EMBL" id="ADG36162.1"/>
    </source>
</evidence>
<feature type="region of interest" description="Disordered" evidence="1">
    <location>
        <begin position="379"/>
        <end position="410"/>
    </location>
</feature>
<sequence>MAQPNPPKSELLGVSGANDEAVTRNVPAPLKRPAAQTSFRKTPAPDMKAANDALDDIRDQVSDKADDPIDTLDASKQSLASIDNKMSQQISDNLASSIVQRRYEGTMIGETQNISAKLSLLLGKLTEMHVDAQVEAAQKDNIKSEPTTSEVIGDLIKKEQPEQKPEIAEKILPTEEKPSTKLLDENAGKSGKELVGKANPIVMGLDKVGGLLKTGFKSSIGVMDKISGMLFKFTATQAINAAKVAAAIFAIILAIDLIKIYWSVWGEKIMAKLSEWAEIFKGWWDTFTDWGSQFSDFKTAFEGMGANLMEIKNAWVSGDFPALAKALGNAIIDMGKTISGIIGRTLASLFGPLLRKLGFGETADNLEAAGLRHYQNMTDNRLSPENQRKLAENQVKQEAKDGKTATERGMTDFLPNTWRNKLGFISDNELSQINAEKKDQSARSNLSQEQKVDSVAATNEAREAIARYKKFADAANPDNAGDMAKVDKYKKEAAQYLSNKALDLTPSIKSELQTQYNAIKVKSKKDDVKPETSAASKDTQTVNSIKTAEAAKANQQTQQTNVANVQNNVVKNSKTVHVQAPTTSTRAPGVHKATGVN</sequence>
<dbReference type="Pfam" id="PF25671">
    <property type="entry name" value="T4_Tape_measure"/>
    <property type="match status" value="1"/>
</dbReference>
<name>E5E4H8_9CAUD</name>
<proteinExistence type="predicted"/>
<evidence type="ECO:0000313" key="3">
    <source>
        <dbReference type="Proteomes" id="UP000008730"/>
    </source>
</evidence>